<dbReference type="InterPro" id="IPR001623">
    <property type="entry name" value="DnaJ_domain"/>
</dbReference>
<sequence length="127" mass="14276">MATHYNFYQTLQLNEDSSTPELQEELHARLQRMQEDNVPFGSPQYQELQTALTILGDQQRRQKYDARLHDEKAETIDINALRCLAQTGSFPDQFPTAQQPAEGTVGASPRPHHEDAADQGKNTGLPA</sequence>
<evidence type="ECO:0000313" key="4">
    <source>
        <dbReference type="Proteomes" id="UP000516320"/>
    </source>
</evidence>
<feature type="compositionally biased region" description="Polar residues" evidence="1">
    <location>
        <begin position="89"/>
        <end position="101"/>
    </location>
</feature>
<name>A0A7H0SLB5_9CORY</name>
<dbReference type="SUPFAM" id="SSF46565">
    <property type="entry name" value="Chaperone J-domain"/>
    <property type="match status" value="1"/>
</dbReference>
<proteinExistence type="predicted"/>
<dbReference type="AlphaFoldDB" id="A0A7H0SLB5"/>
<dbReference type="InterPro" id="IPR036869">
    <property type="entry name" value="J_dom_sf"/>
</dbReference>
<evidence type="ECO:0000256" key="1">
    <source>
        <dbReference type="SAM" id="MobiDB-lite"/>
    </source>
</evidence>
<evidence type="ECO:0000259" key="2">
    <source>
        <dbReference type="PROSITE" id="PS50076"/>
    </source>
</evidence>
<dbReference type="KEGG" id="cpoy:GP475_00840"/>
<feature type="domain" description="J" evidence="2">
    <location>
        <begin position="6"/>
        <end position="68"/>
    </location>
</feature>
<evidence type="ECO:0000313" key="3">
    <source>
        <dbReference type="EMBL" id="QNQ89340.1"/>
    </source>
</evidence>
<reference evidence="3 4" key="1">
    <citation type="submission" date="2019-12" db="EMBL/GenBank/DDBJ databases">
        <title>Corynebacterium sp. nov., isolated from feces of the Anser Albifrons in China.</title>
        <authorList>
            <person name="Liu Q."/>
        </authorList>
    </citation>
    <scope>NUCLEOTIDE SEQUENCE [LARGE SCALE GENOMIC DNA]</scope>
    <source>
        <strain evidence="3 4">4H37-19</strain>
    </source>
</reference>
<dbReference type="PROSITE" id="PS50076">
    <property type="entry name" value="DNAJ_2"/>
    <property type="match status" value="1"/>
</dbReference>
<dbReference type="Proteomes" id="UP000516320">
    <property type="component" value="Chromosome"/>
</dbReference>
<dbReference type="Gene3D" id="1.10.287.110">
    <property type="entry name" value="DnaJ domain"/>
    <property type="match status" value="1"/>
</dbReference>
<accession>A0A7H0SLB5</accession>
<keyword evidence="4" id="KW-1185">Reference proteome</keyword>
<dbReference type="EMBL" id="CP046884">
    <property type="protein sequence ID" value="QNQ89340.1"/>
    <property type="molecule type" value="Genomic_DNA"/>
</dbReference>
<feature type="region of interest" description="Disordered" evidence="1">
    <location>
        <begin position="89"/>
        <end position="127"/>
    </location>
</feature>
<dbReference type="RefSeq" id="WP_187974796.1">
    <property type="nucleotide sequence ID" value="NZ_CP046884.1"/>
</dbReference>
<organism evidence="3 4">
    <name type="scientific">Corynebacterium poyangense</name>
    <dbReference type="NCBI Taxonomy" id="2684405"/>
    <lineage>
        <taxon>Bacteria</taxon>
        <taxon>Bacillati</taxon>
        <taxon>Actinomycetota</taxon>
        <taxon>Actinomycetes</taxon>
        <taxon>Mycobacteriales</taxon>
        <taxon>Corynebacteriaceae</taxon>
        <taxon>Corynebacterium</taxon>
    </lineage>
</organism>
<gene>
    <name evidence="3" type="ORF">GP475_00840</name>
</gene>
<protein>
    <recommendedName>
        <fullName evidence="2">J domain-containing protein</fullName>
    </recommendedName>
</protein>